<protein>
    <submittedName>
        <fullName evidence="2">Uncharacterized protein</fullName>
    </submittedName>
</protein>
<reference evidence="2" key="2">
    <citation type="submission" date="2025-09" db="UniProtKB">
        <authorList>
            <consortium name="Ensembl"/>
        </authorList>
    </citation>
    <scope>IDENTIFICATION</scope>
</reference>
<evidence type="ECO:0000256" key="1">
    <source>
        <dbReference type="SAM" id="MobiDB-lite"/>
    </source>
</evidence>
<organism evidence="2 3">
    <name type="scientific">Prolemur simus</name>
    <name type="common">Greater bamboo lemur</name>
    <name type="synonym">Hapalemur simus</name>
    <dbReference type="NCBI Taxonomy" id="1328070"/>
    <lineage>
        <taxon>Eukaryota</taxon>
        <taxon>Metazoa</taxon>
        <taxon>Chordata</taxon>
        <taxon>Craniata</taxon>
        <taxon>Vertebrata</taxon>
        <taxon>Euteleostomi</taxon>
        <taxon>Mammalia</taxon>
        <taxon>Eutheria</taxon>
        <taxon>Euarchontoglires</taxon>
        <taxon>Primates</taxon>
        <taxon>Strepsirrhini</taxon>
        <taxon>Lemuriformes</taxon>
        <taxon>Lemuridae</taxon>
        <taxon>Prolemur</taxon>
    </lineage>
</organism>
<feature type="region of interest" description="Disordered" evidence="1">
    <location>
        <begin position="1"/>
        <end position="23"/>
    </location>
</feature>
<evidence type="ECO:0000313" key="2">
    <source>
        <dbReference type="Ensembl" id="ENSPSMP00000009505.1"/>
    </source>
</evidence>
<dbReference type="AlphaFoldDB" id="A0A8C8Z6S8"/>
<dbReference type="Proteomes" id="UP000694414">
    <property type="component" value="Unplaced"/>
</dbReference>
<name>A0A8C8Z6S8_PROSS</name>
<keyword evidence="3" id="KW-1185">Reference proteome</keyword>
<reference evidence="2" key="1">
    <citation type="submission" date="2025-08" db="UniProtKB">
        <authorList>
            <consortium name="Ensembl"/>
        </authorList>
    </citation>
    <scope>IDENTIFICATION</scope>
</reference>
<proteinExistence type="predicted"/>
<dbReference type="Ensembl" id="ENSPSMT00000011140.1">
    <property type="protein sequence ID" value="ENSPSMP00000009505.1"/>
    <property type="gene ID" value="ENSPSMG00000006970.1"/>
</dbReference>
<sequence length="67" mass="7602">GLELLNSSNPPTLASQNARRPAPVELLLSRPREERGSSSQTPAFSYFWTVGLLRGPRNHREYQIPHF</sequence>
<accession>A0A8C8Z6S8</accession>
<evidence type="ECO:0000313" key="3">
    <source>
        <dbReference type="Proteomes" id="UP000694414"/>
    </source>
</evidence>
<dbReference type="GeneTree" id="ENSGT00910000147343"/>
<feature type="compositionally biased region" description="Polar residues" evidence="1">
    <location>
        <begin position="1"/>
        <end position="18"/>
    </location>
</feature>